<dbReference type="EMBL" id="JBHSAT010000020">
    <property type="protein sequence ID" value="MFC3877832.1"/>
    <property type="molecule type" value="Genomic_DNA"/>
</dbReference>
<dbReference type="Proteomes" id="UP001595812">
    <property type="component" value="Unassembled WGS sequence"/>
</dbReference>
<proteinExistence type="predicted"/>
<reference evidence="3" key="1">
    <citation type="journal article" date="2019" name="Int. J. Syst. Evol. Microbiol.">
        <title>The Global Catalogue of Microorganisms (GCM) 10K type strain sequencing project: providing services to taxonomists for standard genome sequencing and annotation.</title>
        <authorList>
            <consortium name="The Broad Institute Genomics Platform"/>
            <consortium name="The Broad Institute Genome Sequencing Center for Infectious Disease"/>
            <person name="Wu L."/>
            <person name="Ma J."/>
        </authorList>
    </citation>
    <scope>NUCLEOTIDE SEQUENCE [LARGE SCALE GENOMIC DNA]</scope>
    <source>
        <strain evidence="3">CECT 8979</strain>
    </source>
</reference>
<gene>
    <name evidence="2" type="ORF">ACFOSX_11405</name>
</gene>
<evidence type="ECO:0000313" key="3">
    <source>
        <dbReference type="Proteomes" id="UP001595812"/>
    </source>
</evidence>
<feature type="transmembrane region" description="Helical" evidence="1">
    <location>
        <begin position="190"/>
        <end position="221"/>
    </location>
</feature>
<protein>
    <recommendedName>
        <fullName evidence="4">Glycerophosphoryl diester phosphodiesterase membrane domain-containing protein</fullName>
    </recommendedName>
</protein>
<accession>A0ABV8AID7</accession>
<name>A0ABV8AID7_9FLAO</name>
<feature type="transmembrane region" description="Helical" evidence="1">
    <location>
        <begin position="126"/>
        <end position="147"/>
    </location>
</feature>
<evidence type="ECO:0000256" key="1">
    <source>
        <dbReference type="SAM" id="Phobius"/>
    </source>
</evidence>
<sequence length="294" mass="33155">MRNYIEFKKQRDFGTILSTTFGFIRNEFKPLMRALMQIAGPAILLFLFALALYTYSAGDAFNFDVNDPDPFSVFGDGMIFIALIAYAITAVVAYILSEATILFYIKSYVDNKGAVDMTEVKRNVYGAFWGFFGLGILKGITVFFSLLLCILPVFYAMVPMTIVFSIYVFERRRGATDSYSHSFYLVNEDFWLALGTIIVLGLIFYALNMVIAIPTVIYTYAKMGIFSGEIDPANFDTFTDPFYILLNVVGTLFQFLLSFIITVGGAVIYFHLNEKRNFTGTYESISNIGGHIED</sequence>
<keyword evidence="1" id="KW-1133">Transmembrane helix</keyword>
<comment type="caution">
    <text evidence="2">The sequence shown here is derived from an EMBL/GenBank/DDBJ whole genome shotgun (WGS) entry which is preliminary data.</text>
</comment>
<feature type="transmembrane region" description="Helical" evidence="1">
    <location>
        <begin position="78"/>
        <end position="105"/>
    </location>
</feature>
<feature type="transmembrane region" description="Helical" evidence="1">
    <location>
        <begin position="34"/>
        <end position="58"/>
    </location>
</feature>
<keyword evidence="3" id="KW-1185">Reference proteome</keyword>
<evidence type="ECO:0000313" key="2">
    <source>
        <dbReference type="EMBL" id="MFC3877832.1"/>
    </source>
</evidence>
<feature type="transmembrane region" description="Helical" evidence="1">
    <location>
        <begin position="241"/>
        <end position="270"/>
    </location>
</feature>
<evidence type="ECO:0008006" key="4">
    <source>
        <dbReference type="Google" id="ProtNLM"/>
    </source>
</evidence>
<keyword evidence="1" id="KW-0812">Transmembrane</keyword>
<keyword evidence="1" id="KW-0472">Membrane</keyword>
<feature type="transmembrane region" description="Helical" evidence="1">
    <location>
        <begin position="153"/>
        <end position="169"/>
    </location>
</feature>
<organism evidence="2 3">
    <name type="scientific">Winogradskyella maritima</name>
    <dbReference type="NCBI Taxonomy" id="1517766"/>
    <lineage>
        <taxon>Bacteria</taxon>
        <taxon>Pseudomonadati</taxon>
        <taxon>Bacteroidota</taxon>
        <taxon>Flavobacteriia</taxon>
        <taxon>Flavobacteriales</taxon>
        <taxon>Flavobacteriaceae</taxon>
        <taxon>Winogradskyella</taxon>
    </lineage>
</organism>
<dbReference type="RefSeq" id="WP_386101004.1">
    <property type="nucleotide sequence ID" value="NZ_JBHSAT010000020.1"/>
</dbReference>